<evidence type="ECO:0000313" key="15">
    <source>
        <dbReference type="Proteomes" id="UP001148299"/>
    </source>
</evidence>
<protein>
    <recommendedName>
        <fullName evidence="10">Structural maintenance of chromosomes protein</fullName>
    </recommendedName>
</protein>
<dbReference type="FunFam" id="3.40.50.300:FF:000424">
    <property type="entry name" value="Structural maintenance of chromosomes 3"/>
    <property type="match status" value="1"/>
</dbReference>
<keyword evidence="5" id="KW-0498">Mitosis</keyword>
<evidence type="ECO:0000256" key="4">
    <source>
        <dbReference type="ARBA" id="ARBA00022741"/>
    </source>
</evidence>
<feature type="coiled-coil region" evidence="11">
    <location>
        <begin position="186"/>
        <end position="220"/>
    </location>
</feature>
<dbReference type="GO" id="GO:0005524">
    <property type="term" value="F:ATP binding"/>
    <property type="evidence" value="ECO:0007669"/>
    <property type="project" value="UniProtKB-KW"/>
</dbReference>
<accession>A0A9W9QVF2</accession>
<evidence type="ECO:0000256" key="7">
    <source>
        <dbReference type="ARBA" id="ARBA00023054"/>
    </source>
</evidence>
<evidence type="ECO:0000256" key="3">
    <source>
        <dbReference type="ARBA" id="ARBA00022618"/>
    </source>
</evidence>
<dbReference type="InterPro" id="IPR027417">
    <property type="entry name" value="P-loop_NTPase"/>
</dbReference>
<dbReference type="FunFam" id="3.30.70.1620:FF:000002">
    <property type="entry name" value="Structural maintenance of chromosomes 3"/>
    <property type="match status" value="1"/>
</dbReference>
<sequence length="1199" mass="137144">MYVKQIIIQGFKSYKDQTVIEPFSPKHNVIVGRNGSGKSNFFAAIRFVLSDAYTHLGREERQALLHEGSGSAVMSAYVEIIFDNSDDRFPTGKPELVLRRTIGIKKDEYTLDRKNATKNDVMNLLESAGFSRSNPYYIVPQGRVTALTNMKDSERLVLLKEVAGTQVYEARRSESLKIMNETNSKRAKIDELLDYINERLAELEEEKDELRSFQEKDKERRCLEYTIYSLEQQEISKVLSEIEERRQNGVEDADNNREQENELQNAIDQIDAEIAECRQQIEFLKVDKAQLEDERRETSKTLAQNELQAKSLSDNQAAAQASKSRHDADLASVQKAIRERESDYQEILPRFNALKDEEDAVKSQLTDAESSRGRLYAKQGRNSTFKNKSERDKYLNMEVRETQNSIKSVQGVVTQTQEDIQELESAITALGPETERLREQIDGRGDTMHSVDEKVQDAKDERDRLMDQRKELWREEAKLDSVISNASQEADRAERSLSSMMDQNTSRGTAAVRRIKRQHNLEGVYGTLAELFDVNERYRTAVEVTAGQSLFHYVVDTDETATAVLEILQKEKAGRVTFMPLNRLRSRPLDMPRASDTIPMIEKLQYDPAYERAFQHVFGKTIICPNLQVASQYARSHGVNAITPEGDRSDKRGALTGGYHDSRSSRLDAVKNVGKWRDECEAKRNRGVEIRKELEKLDQMITKAVGELQKLEQQRHQVQNSSGPLRQELRGKRDLLQSKNDTLDAKRRALRNLESNLAALNEQVSSFSAELSTPFQKALTNEEEQRLESLVTTIRELRQQHQELSGQRSELEARKSVLEVELRENLNPLLDQLLNRDVDNADEEVQGNLKESQREVKRLGQALEKLSKRLEQVDTSIEEGSARILELQQRNAETRREVEELRRSIDKHRRRMEKSTQKKAALTKQGAECAANIRSLGVLPDEAFTKYQNTDSNTVVKKLHKTNEALKKYSHVNKKAFEQYNSFTKQRETLTTRRSELDASQKSIDDLISVLDQRKDEAIERTFKQVSREFHNVFEKLVPAGRGRLIIQRKTDRATRPGEEVDSDDEDAHQSVENYVGVGISVSFNSKHDDQQRIQQLSGGQKSLCALALVFAIQACDPAPFYLFDEIDANLDAQYRTAVAQMLKSISDSTNGQFICTTFRPEMLHVAEKCYGVSFRQKASTIDVVSRDEALKFVEEQKT</sequence>
<dbReference type="FunFam" id="3.40.50.300:FF:000370">
    <property type="entry name" value="Structural maintenance of chromosomes 3"/>
    <property type="match status" value="1"/>
</dbReference>
<dbReference type="SUPFAM" id="SSF75553">
    <property type="entry name" value="Smc hinge domain"/>
    <property type="match status" value="1"/>
</dbReference>
<comment type="subcellular location">
    <subcellularLocation>
        <location evidence="1 10">Nucleus</location>
    </subcellularLocation>
</comment>
<evidence type="ECO:0000256" key="2">
    <source>
        <dbReference type="ARBA" id="ARBA00005917"/>
    </source>
</evidence>
<evidence type="ECO:0000259" key="13">
    <source>
        <dbReference type="SMART" id="SM00968"/>
    </source>
</evidence>
<dbReference type="InterPro" id="IPR041741">
    <property type="entry name" value="SMC3_ABC_euk"/>
</dbReference>
<keyword evidence="4" id="KW-0547">Nucleotide-binding</keyword>
<evidence type="ECO:0000256" key="12">
    <source>
        <dbReference type="SAM" id="MobiDB-lite"/>
    </source>
</evidence>
<reference evidence="14" key="1">
    <citation type="submission" date="2022-12" db="EMBL/GenBank/DDBJ databases">
        <authorList>
            <person name="Petersen C."/>
        </authorList>
    </citation>
    <scope>NUCLEOTIDE SEQUENCE</scope>
    <source>
        <strain evidence="14">IBT 35675</strain>
    </source>
</reference>
<keyword evidence="6" id="KW-0067">ATP-binding</keyword>
<dbReference type="Gene3D" id="3.30.70.1620">
    <property type="match status" value="1"/>
</dbReference>
<evidence type="ECO:0000256" key="6">
    <source>
        <dbReference type="ARBA" id="ARBA00022840"/>
    </source>
</evidence>
<dbReference type="GO" id="GO:0007059">
    <property type="term" value="P:chromosome segregation"/>
    <property type="evidence" value="ECO:0007669"/>
    <property type="project" value="UniProtKB-ARBA"/>
</dbReference>
<comment type="similarity">
    <text evidence="2">Belongs to the SMC family. SMC3 subfamily.</text>
</comment>
<feature type="compositionally biased region" description="Polar residues" evidence="12">
    <location>
        <begin position="300"/>
        <end position="322"/>
    </location>
</feature>
<dbReference type="GO" id="GO:0051301">
    <property type="term" value="P:cell division"/>
    <property type="evidence" value="ECO:0007669"/>
    <property type="project" value="UniProtKB-KW"/>
</dbReference>
<feature type="region of interest" description="Disordered" evidence="12">
    <location>
        <begin position="296"/>
        <end position="330"/>
    </location>
</feature>
<dbReference type="SMART" id="SM00968">
    <property type="entry name" value="SMC_hinge"/>
    <property type="match status" value="1"/>
</dbReference>
<evidence type="ECO:0000256" key="5">
    <source>
        <dbReference type="ARBA" id="ARBA00022776"/>
    </source>
</evidence>
<evidence type="ECO:0000256" key="10">
    <source>
        <dbReference type="PIRNR" id="PIRNR005719"/>
    </source>
</evidence>
<reference evidence="14" key="2">
    <citation type="journal article" date="2023" name="IMA Fungus">
        <title>Comparative genomic study of the Penicillium genus elucidates a diverse pangenome and 15 lateral gene transfer events.</title>
        <authorList>
            <person name="Petersen C."/>
            <person name="Sorensen T."/>
            <person name="Nielsen M.R."/>
            <person name="Sondergaard T.E."/>
            <person name="Sorensen J.L."/>
            <person name="Fitzpatrick D.A."/>
            <person name="Frisvad J.C."/>
            <person name="Nielsen K.L."/>
        </authorList>
    </citation>
    <scope>NUCLEOTIDE SEQUENCE</scope>
    <source>
        <strain evidence="14">IBT 35675</strain>
    </source>
</reference>
<dbReference type="InterPro" id="IPR010935">
    <property type="entry name" value="SMC_hinge"/>
</dbReference>
<dbReference type="PIRSF" id="PIRSF005719">
    <property type="entry name" value="SMC"/>
    <property type="match status" value="1"/>
</dbReference>
<dbReference type="Proteomes" id="UP001148299">
    <property type="component" value="Unassembled WGS sequence"/>
</dbReference>
<dbReference type="InterPro" id="IPR036277">
    <property type="entry name" value="SMC_hinge_sf"/>
</dbReference>
<evidence type="ECO:0000256" key="8">
    <source>
        <dbReference type="ARBA" id="ARBA00023242"/>
    </source>
</evidence>
<dbReference type="InterPro" id="IPR024704">
    <property type="entry name" value="SMC"/>
</dbReference>
<dbReference type="GO" id="GO:0016887">
    <property type="term" value="F:ATP hydrolysis activity"/>
    <property type="evidence" value="ECO:0007669"/>
    <property type="project" value="InterPro"/>
</dbReference>
<dbReference type="PANTHER" id="PTHR43977">
    <property type="entry name" value="STRUCTURAL MAINTENANCE OF CHROMOSOMES PROTEIN 3"/>
    <property type="match status" value="1"/>
</dbReference>
<dbReference type="Pfam" id="PF06470">
    <property type="entry name" value="SMC_hinge"/>
    <property type="match status" value="1"/>
</dbReference>
<feature type="region of interest" description="Disordered" evidence="12">
    <location>
        <begin position="640"/>
        <end position="662"/>
    </location>
</feature>
<feature type="domain" description="SMC hinge" evidence="13">
    <location>
        <begin position="522"/>
        <end position="634"/>
    </location>
</feature>
<dbReference type="Pfam" id="PF02463">
    <property type="entry name" value="SMC_N"/>
    <property type="match status" value="1"/>
</dbReference>
<dbReference type="GO" id="GO:0051276">
    <property type="term" value="P:chromosome organization"/>
    <property type="evidence" value="ECO:0007669"/>
    <property type="project" value="InterPro"/>
</dbReference>
<dbReference type="InterPro" id="IPR003395">
    <property type="entry name" value="RecF/RecN/SMC_N"/>
</dbReference>
<evidence type="ECO:0000256" key="9">
    <source>
        <dbReference type="ARBA" id="ARBA00023306"/>
    </source>
</evidence>
<feature type="compositionally biased region" description="Basic and acidic residues" evidence="12">
    <location>
        <begin position="727"/>
        <end position="739"/>
    </location>
</feature>
<feature type="region of interest" description="Disordered" evidence="12">
    <location>
        <begin position="484"/>
        <end position="505"/>
    </location>
</feature>
<keyword evidence="15" id="KW-1185">Reference proteome</keyword>
<keyword evidence="7 11" id="KW-0175">Coiled coil</keyword>
<dbReference type="GO" id="GO:0005634">
    <property type="term" value="C:nucleus"/>
    <property type="evidence" value="ECO:0007669"/>
    <property type="project" value="UniProtKB-SubCell"/>
</dbReference>
<keyword evidence="3" id="KW-0132">Cell division</keyword>
<feature type="region of interest" description="Disordered" evidence="12">
    <location>
        <begin position="713"/>
        <end position="739"/>
    </location>
</feature>
<feature type="compositionally biased region" description="Polar residues" evidence="12">
    <location>
        <begin position="496"/>
        <end position="505"/>
    </location>
</feature>
<comment type="caution">
    <text evidence="14">The sequence shown here is derived from an EMBL/GenBank/DDBJ whole genome shotgun (WGS) entry which is preliminary data.</text>
</comment>
<keyword evidence="8 10" id="KW-0539">Nucleus</keyword>
<dbReference type="SUPFAM" id="SSF52540">
    <property type="entry name" value="P-loop containing nucleoside triphosphate hydrolases"/>
    <property type="match status" value="2"/>
</dbReference>
<dbReference type="GO" id="GO:0005694">
    <property type="term" value="C:chromosome"/>
    <property type="evidence" value="ECO:0007669"/>
    <property type="project" value="InterPro"/>
</dbReference>
<dbReference type="AlphaFoldDB" id="A0A9W9QVF2"/>
<evidence type="ECO:0000256" key="11">
    <source>
        <dbReference type="SAM" id="Coils"/>
    </source>
</evidence>
<keyword evidence="9" id="KW-0131">Cell cycle</keyword>
<organism evidence="14 15">
    <name type="scientific">Penicillium brevicompactum</name>
    <dbReference type="NCBI Taxonomy" id="5074"/>
    <lineage>
        <taxon>Eukaryota</taxon>
        <taxon>Fungi</taxon>
        <taxon>Dikarya</taxon>
        <taxon>Ascomycota</taxon>
        <taxon>Pezizomycotina</taxon>
        <taxon>Eurotiomycetes</taxon>
        <taxon>Eurotiomycetidae</taxon>
        <taxon>Eurotiales</taxon>
        <taxon>Aspergillaceae</taxon>
        <taxon>Penicillium</taxon>
    </lineage>
</organism>
<dbReference type="Gene3D" id="1.20.1060.20">
    <property type="match status" value="1"/>
</dbReference>
<name>A0A9W9QVF2_PENBR</name>
<evidence type="ECO:0000313" key="14">
    <source>
        <dbReference type="EMBL" id="KAJ5346337.1"/>
    </source>
</evidence>
<gene>
    <name evidence="14" type="ORF">N7541_008819</name>
</gene>
<dbReference type="Gene3D" id="3.40.50.300">
    <property type="entry name" value="P-loop containing nucleotide triphosphate hydrolases"/>
    <property type="match status" value="2"/>
</dbReference>
<proteinExistence type="inferred from homology"/>
<dbReference type="EMBL" id="JAPZBR010000007">
    <property type="protein sequence ID" value="KAJ5346337.1"/>
    <property type="molecule type" value="Genomic_DNA"/>
</dbReference>
<feature type="coiled-coil region" evidence="11">
    <location>
        <begin position="849"/>
        <end position="925"/>
    </location>
</feature>
<dbReference type="CDD" id="cd03272">
    <property type="entry name" value="ABC_SMC3_euk"/>
    <property type="match status" value="1"/>
</dbReference>
<evidence type="ECO:0000256" key="1">
    <source>
        <dbReference type="ARBA" id="ARBA00004123"/>
    </source>
</evidence>